<evidence type="ECO:0000313" key="2">
    <source>
        <dbReference type="Proteomes" id="UP001732700"/>
    </source>
</evidence>
<dbReference type="EnsemblPlants" id="AVESA.00010b.r2.4CG1294360.1">
    <property type="protein sequence ID" value="AVESA.00010b.r2.4CG1294360.1.CDS"/>
    <property type="gene ID" value="AVESA.00010b.r2.4CG1294360"/>
</dbReference>
<reference evidence="1" key="2">
    <citation type="submission" date="2025-09" db="UniProtKB">
        <authorList>
            <consortium name="EnsemblPlants"/>
        </authorList>
    </citation>
    <scope>IDENTIFICATION</scope>
</reference>
<accession>A0ACD5WW01</accession>
<reference evidence="1" key="1">
    <citation type="submission" date="2021-05" db="EMBL/GenBank/DDBJ databases">
        <authorList>
            <person name="Scholz U."/>
            <person name="Mascher M."/>
            <person name="Fiebig A."/>
        </authorList>
    </citation>
    <scope>NUCLEOTIDE SEQUENCE [LARGE SCALE GENOMIC DNA]</scope>
</reference>
<dbReference type="Proteomes" id="UP001732700">
    <property type="component" value="Chromosome 4C"/>
</dbReference>
<protein>
    <submittedName>
        <fullName evidence="1">Uncharacterized protein</fullName>
    </submittedName>
</protein>
<evidence type="ECO:0000313" key="1">
    <source>
        <dbReference type="EnsemblPlants" id="AVESA.00010b.r2.4CG1294360.1.CDS"/>
    </source>
</evidence>
<keyword evidence="2" id="KW-1185">Reference proteome</keyword>
<proteinExistence type="predicted"/>
<organism evidence="1 2">
    <name type="scientific">Avena sativa</name>
    <name type="common">Oat</name>
    <dbReference type="NCBI Taxonomy" id="4498"/>
    <lineage>
        <taxon>Eukaryota</taxon>
        <taxon>Viridiplantae</taxon>
        <taxon>Streptophyta</taxon>
        <taxon>Embryophyta</taxon>
        <taxon>Tracheophyta</taxon>
        <taxon>Spermatophyta</taxon>
        <taxon>Magnoliopsida</taxon>
        <taxon>Liliopsida</taxon>
        <taxon>Poales</taxon>
        <taxon>Poaceae</taxon>
        <taxon>BOP clade</taxon>
        <taxon>Pooideae</taxon>
        <taxon>Poodae</taxon>
        <taxon>Poeae</taxon>
        <taxon>Poeae Chloroplast Group 1 (Aveneae type)</taxon>
        <taxon>Aveninae</taxon>
        <taxon>Avena</taxon>
    </lineage>
</organism>
<sequence length="537" mass="59708">MLPPVWGQGNQLVERGTWNPHHATLPPRQLAAPLPLKTTRRQARHRDRFFSLPLSPLLPAAPKDRPFHATSPPRPAPPRYGGDLCSLRNHAAVAGPRPPPPAGSLVLKQYLRTIRIHLRMVIGLLAFENNQGLWNGGYYSQFFGIGGVMLTVAILCLSTGYFGGIGAPFAPYFWPYLDQFPKKKERQRPVRVYMDGCFDLMHYGHANALRQAKLLGDQLVVGVVSDEEIVANKGPPVLSMEERLTLVSGLKWVDEVIPNAPYEITEEFMNTLFNKYSIDYIIHGDDPCLLPDGTDAYALAKKAGRYKQIKRTEGVSSTDIVGRILQTFKHKDGVNDNAGAESSDQMKSQLSNFLPTSRRIMQFSNGQAPSPGARVVYIDGAFDLFHAGHVEILRSARQLGDFLLVGVHDDQGIRERRGCRPIMHLHERTLSVLACRYVDEVIIGAPREVSRDMITTFNISLVVHGTVAEGSSAVEVDPYALPKSMGIFQTVTSPKTITSVSVATRIIDNHEAYKKRNLKKKASEDKYYAQKEFVSGD</sequence>
<name>A0ACD5WW01_AVESA</name>